<reference evidence="3 4" key="1">
    <citation type="submission" date="2020-08" db="EMBL/GenBank/DDBJ databases">
        <title>Sequencing the genomes of 1000 actinobacteria strains.</title>
        <authorList>
            <person name="Klenk H.-P."/>
        </authorList>
    </citation>
    <scope>NUCLEOTIDE SEQUENCE [LARGE SCALE GENOMIC DNA]</scope>
    <source>
        <strain evidence="3 4">DSM 44230</strain>
    </source>
</reference>
<feature type="chain" id="PRO_5031268042" description="Beta-lactamase class A" evidence="2">
    <location>
        <begin position="32"/>
        <end position="305"/>
    </location>
</feature>
<sequence length="305" mass="31536">MRNSVVAMASVFVVCAAGLLSIHLLSGPGQAGPPSPTTQVEVTSAGLPPSAADEPAPTSVVAPDPDKPKGDKRPPADLGSAVARAVRAGGSASGVGVLVLDTGNWRELAAADADRQFRSASLVKLLIAIDAMQSGVSSNSELRTMLAASHDGIANQLWVETGGNAMVQRQARKIGLSRTAPPLDPMHWGDTKVTARDMGKVYRHVLTELPKTQREVIVGALAAAPKLAADGFDQHFGIPYGLPEVQWAIKQGWAQGRAGVDLHTSGLLAERSRVVVLLSTHAPGTGYSRAAKSLTAGAAELGGLF</sequence>
<dbReference type="RefSeq" id="WP_185009615.1">
    <property type="nucleotide sequence ID" value="NZ_BAAAUI010000007.1"/>
</dbReference>
<gene>
    <name evidence="3" type="ORF">HNR67_008483</name>
</gene>
<dbReference type="EMBL" id="JACHMH010000001">
    <property type="protein sequence ID" value="MBB4682365.1"/>
    <property type="molecule type" value="Genomic_DNA"/>
</dbReference>
<dbReference type="Gene3D" id="3.40.710.10">
    <property type="entry name" value="DD-peptidase/beta-lactamase superfamily"/>
    <property type="match status" value="1"/>
</dbReference>
<evidence type="ECO:0000256" key="1">
    <source>
        <dbReference type="SAM" id="MobiDB-lite"/>
    </source>
</evidence>
<feature type="region of interest" description="Disordered" evidence="1">
    <location>
        <begin position="29"/>
        <end position="78"/>
    </location>
</feature>
<dbReference type="InterPro" id="IPR012338">
    <property type="entry name" value="Beta-lactam/transpept-like"/>
</dbReference>
<comment type="caution">
    <text evidence="3">The sequence shown here is derived from an EMBL/GenBank/DDBJ whole genome shotgun (WGS) entry which is preliminary data.</text>
</comment>
<keyword evidence="4" id="KW-1185">Reference proteome</keyword>
<proteinExistence type="predicted"/>
<evidence type="ECO:0000313" key="3">
    <source>
        <dbReference type="EMBL" id="MBB4682365.1"/>
    </source>
</evidence>
<evidence type="ECO:0000313" key="4">
    <source>
        <dbReference type="Proteomes" id="UP000533598"/>
    </source>
</evidence>
<dbReference type="Proteomes" id="UP000533598">
    <property type="component" value="Unassembled WGS sequence"/>
</dbReference>
<feature type="compositionally biased region" description="Basic and acidic residues" evidence="1">
    <location>
        <begin position="64"/>
        <end position="75"/>
    </location>
</feature>
<dbReference type="SUPFAM" id="SSF56601">
    <property type="entry name" value="beta-lactamase/transpeptidase-like"/>
    <property type="match status" value="1"/>
</dbReference>
<protein>
    <recommendedName>
        <fullName evidence="5">Beta-lactamase class A</fullName>
    </recommendedName>
</protein>
<organism evidence="3 4">
    <name type="scientific">Crossiella cryophila</name>
    <dbReference type="NCBI Taxonomy" id="43355"/>
    <lineage>
        <taxon>Bacteria</taxon>
        <taxon>Bacillati</taxon>
        <taxon>Actinomycetota</taxon>
        <taxon>Actinomycetes</taxon>
        <taxon>Pseudonocardiales</taxon>
        <taxon>Pseudonocardiaceae</taxon>
        <taxon>Crossiella</taxon>
    </lineage>
</organism>
<dbReference type="AlphaFoldDB" id="A0A7W7CJM6"/>
<evidence type="ECO:0008006" key="5">
    <source>
        <dbReference type="Google" id="ProtNLM"/>
    </source>
</evidence>
<keyword evidence="2" id="KW-0732">Signal</keyword>
<feature type="signal peptide" evidence="2">
    <location>
        <begin position="1"/>
        <end position="31"/>
    </location>
</feature>
<accession>A0A7W7CJM6</accession>
<name>A0A7W7CJM6_9PSEU</name>
<evidence type="ECO:0000256" key="2">
    <source>
        <dbReference type="SAM" id="SignalP"/>
    </source>
</evidence>